<accession>A0ABD3XHI7</accession>
<sequence length="382" mass="43612">MCAQVFRSHSLTKVLLLSFSCIFVYLYLYYEALEKRNNSAVYRFLRGDQTIIWKTKIDPKENGTLQFNESSNKTLDNNKSVSTIPALPVTKFKKLSEPWTNSIKESFVNRTNPLLTLFTTWKAGKDKYTVHNITTLNWLSLRPLIMPVLFTNETSLAEECSRKGWSVLPVRAVAAQGAPVLKHMYLDVIKRFSSEFYAFANSDILFTDKLVETLFAVLKDKSTVKGHTLIVGKRTNVNNITMSESSSWKDLESVSKKRGTLFYSFAEDYFVTSASYPWKDIPEIVIGRRAYDNWLVLNARRMKHSVLDASGTILAIHQTTKAGNYEGSKHPDTSYNDKLLAKLYKKIPYSAGYADCAELITKKDKTKIVIARRLKLAHYCKL</sequence>
<dbReference type="EMBL" id="JBJQND010000002">
    <property type="protein sequence ID" value="KAL3884482.1"/>
    <property type="molecule type" value="Genomic_DNA"/>
</dbReference>
<evidence type="ECO:0000313" key="2">
    <source>
        <dbReference type="EMBL" id="KAL3884482.1"/>
    </source>
</evidence>
<dbReference type="Proteomes" id="UP001634394">
    <property type="component" value="Unassembled WGS sequence"/>
</dbReference>
<evidence type="ECO:0000313" key="3">
    <source>
        <dbReference type="Proteomes" id="UP001634394"/>
    </source>
</evidence>
<keyword evidence="3" id="KW-1185">Reference proteome</keyword>
<reference evidence="2 3" key="1">
    <citation type="submission" date="2024-11" db="EMBL/GenBank/DDBJ databases">
        <title>Chromosome-level genome assembly of the freshwater bivalve Anodonta woodiana.</title>
        <authorList>
            <person name="Chen X."/>
        </authorList>
    </citation>
    <scope>NUCLEOTIDE SEQUENCE [LARGE SCALE GENOMIC DNA]</scope>
    <source>
        <strain evidence="2">MN2024</strain>
        <tissue evidence="2">Gills</tissue>
    </source>
</reference>
<name>A0ABD3XHI7_SINWO</name>
<keyword evidence="1" id="KW-1133">Transmembrane helix</keyword>
<comment type="caution">
    <text evidence="2">The sequence shown here is derived from an EMBL/GenBank/DDBJ whole genome shotgun (WGS) entry which is preliminary data.</text>
</comment>
<keyword evidence="1" id="KW-0472">Membrane</keyword>
<proteinExistence type="predicted"/>
<organism evidence="2 3">
    <name type="scientific">Sinanodonta woodiana</name>
    <name type="common">Chinese pond mussel</name>
    <name type="synonym">Anodonta woodiana</name>
    <dbReference type="NCBI Taxonomy" id="1069815"/>
    <lineage>
        <taxon>Eukaryota</taxon>
        <taxon>Metazoa</taxon>
        <taxon>Spiralia</taxon>
        <taxon>Lophotrochozoa</taxon>
        <taxon>Mollusca</taxon>
        <taxon>Bivalvia</taxon>
        <taxon>Autobranchia</taxon>
        <taxon>Heteroconchia</taxon>
        <taxon>Palaeoheterodonta</taxon>
        <taxon>Unionida</taxon>
        <taxon>Unionoidea</taxon>
        <taxon>Unionidae</taxon>
        <taxon>Unioninae</taxon>
        <taxon>Sinanodonta</taxon>
    </lineage>
</organism>
<dbReference type="AlphaFoldDB" id="A0ABD3XHI7"/>
<keyword evidence="1" id="KW-0812">Transmembrane</keyword>
<feature type="transmembrane region" description="Helical" evidence="1">
    <location>
        <begin position="12"/>
        <end position="30"/>
    </location>
</feature>
<evidence type="ECO:0000256" key="1">
    <source>
        <dbReference type="SAM" id="Phobius"/>
    </source>
</evidence>
<protein>
    <submittedName>
        <fullName evidence="2">Uncharacterized protein</fullName>
    </submittedName>
</protein>
<gene>
    <name evidence="2" type="ORF">ACJMK2_024620</name>
</gene>